<proteinExistence type="predicted"/>
<evidence type="ECO:0000259" key="1">
    <source>
        <dbReference type="Pfam" id="PF14226"/>
    </source>
</evidence>
<dbReference type="EMBL" id="LNFP01001065">
    <property type="protein sequence ID" value="KUF87928.1"/>
    <property type="molecule type" value="Genomic_DNA"/>
</dbReference>
<dbReference type="AlphaFoldDB" id="A0A0W8CV87"/>
<gene>
    <name evidence="2" type="ORF">AM588_10002701</name>
</gene>
<reference evidence="2 3" key="1">
    <citation type="submission" date="2015-11" db="EMBL/GenBank/DDBJ databases">
        <title>Genomes and virulence difference between two physiological races of Phytophthora nicotianae.</title>
        <authorList>
            <person name="Liu H."/>
            <person name="Ma X."/>
            <person name="Yu H."/>
            <person name="Fang D."/>
            <person name="Li Y."/>
            <person name="Wang X."/>
            <person name="Wang W."/>
            <person name="Dong Y."/>
            <person name="Xiao B."/>
        </authorList>
    </citation>
    <scope>NUCLEOTIDE SEQUENCE [LARGE SCALE GENOMIC DNA]</scope>
    <source>
        <strain evidence="3">race 1</strain>
    </source>
</reference>
<organism evidence="2 3">
    <name type="scientific">Phytophthora nicotianae</name>
    <name type="common">Potato buckeye rot agent</name>
    <name type="synonym">Phytophthora parasitica</name>
    <dbReference type="NCBI Taxonomy" id="4792"/>
    <lineage>
        <taxon>Eukaryota</taxon>
        <taxon>Sar</taxon>
        <taxon>Stramenopiles</taxon>
        <taxon>Oomycota</taxon>
        <taxon>Peronosporomycetes</taxon>
        <taxon>Peronosporales</taxon>
        <taxon>Peronosporaceae</taxon>
        <taxon>Phytophthora</taxon>
    </lineage>
</organism>
<feature type="domain" description="Non-haem dioxygenase N-terminal" evidence="1">
    <location>
        <begin position="4"/>
        <end position="117"/>
    </location>
</feature>
<dbReference type="Gene3D" id="2.60.120.330">
    <property type="entry name" value="B-lactam Antibiotic, Isopenicillin N Synthase, Chain"/>
    <property type="match status" value="2"/>
</dbReference>
<dbReference type="Proteomes" id="UP000054636">
    <property type="component" value="Unassembled WGS sequence"/>
</dbReference>
<dbReference type="PANTHER" id="PTHR47990">
    <property type="entry name" value="2-OXOGLUTARATE (2OG) AND FE(II)-DEPENDENT OXYGENASE SUPERFAMILY PROTEIN-RELATED"/>
    <property type="match status" value="1"/>
</dbReference>
<dbReference type="SUPFAM" id="SSF51197">
    <property type="entry name" value="Clavaminate synthase-like"/>
    <property type="match status" value="1"/>
</dbReference>
<dbReference type="InterPro" id="IPR026992">
    <property type="entry name" value="DIOX_N"/>
</dbReference>
<accession>A0A0W8CV87</accession>
<comment type="caution">
    <text evidence="2">The sequence shown here is derived from an EMBL/GenBank/DDBJ whole genome shotgun (WGS) entry which is preliminary data.</text>
</comment>
<sequence>MDVPVIDIGALMRFSDGEVDTALLDAKEEALQQIITNVRDAASEWGFFYIANHGLPQHEVDEFQESMRSFFRLPVETKRTILRTASNNRGYVVDELTKNKTDWKECFDFAVLHRESQTWVNVPPRKGTYTINIGDMVQVWSNDKFIAPLHRVVASDKAGRFSAPFFYNPSNHVTVEPIVVKEGEVPNYRPFNWRQYQLNRYQGNYADVGKENQIGDFKIHGPIDVANA</sequence>
<name>A0A0W8CV87_PHYNI</name>
<protein>
    <submittedName>
        <fullName evidence="2">Glucosylceramidase</fullName>
    </submittedName>
</protein>
<dbReference type="Pfam" id="PF14226">
    <property type="entry name" value="DIOX_N"/>
    <property type="match status" value="1"/>
</dbReference>
<dbReference type="InterPro" id="IPR050231">
    <property type="entry name" value="Iron_ascorbate_oxido_reductase"/>
</dbReference>
<evidence type="ECO:0000313" key="3">
    <source>
        <dbReference type="Proteomes" id="UP000054636"/>
    </source>
</evidence>
<evidence type="ECO:0000313" key="2">
    <source>
        <dbReference type="EMBL" id="KUF87928.1"/>
    </source>
</evidence>
<dbReference type="InterPro" id="IPR027443">
    <property type="entry name" value="IPNS-like_sf"/>
</dbReference>